<evidence type="ECO:0000313" key="8">
    <source>
        <dbReference type="Proteomes" id="UP001558652"/>
    </source>
</evidence>
<dbReference type="Pfam" id="PF24161">
    <property type="entry name" value="CCDC39"/>
    <property type="match status" value="1"/>
</dbReference>
<feature type="region of interest" description="Disordered" evidence="6">
    <location>
        <begin position="646"/>
        <end position="670"/>
    </location>
</feature>
<feature type="coiled-coil region" evidence="5">
    <location>
        <begin position="20"/>
        <end position="47"/>
    </location>
</feature>
<evidence type="ECO:0000256" key="6">
    <source>
        <dbReference type="SAM" id="MobiDB-lite"/>
    </source>
</evidence>
<feature type="region of interest" description="Disordered" evidence="6">
    <location>
        <begin position="708"/>
        <end position="731"/>
    </location>
</feature>
<feature type="coiled-coil region" evidence="5">
    <location>
        <begin position="227"/>
        <end position="282"/>
    </location>
</feature>
<protein>
    <recommendedName>
        <fullName evidence="2">Coiled-coil domain-containing protein 39</fullName>
    </recommendedName>
</protein>
<evidence type="ECO:0000256" key="2">
    <source>
        <dbReference type="ARBA" id="ARBA00016725"/>
    </source>
</evidence>
<dbReference type="AlphaFoldDB" id="A0ABD0YYD0"/>
<organism evidence="7 8">
    <name type="scientific">Ranatra chinensis</name>
    <dbReference type="NCBI Taxonomy" id="642074"/>
    <lineage>
        <taxon>Eukaryota</taxon>
        <taxon>Metazoa</taxon>
        <taxon>Ecdysozoa</taxon>
        <taxon>Arthropoda</taxon>
        <taxon>Hexapoda</taxon>
        <taxon>Insecta</taxon>
        <taxon>Pterygota</taxon>
        <taxon>Neoptera</taxon>
        <taxon>Paraneoptera</taxon>
        <taxon>Hemiptera</taxon>
        <taxon>Heteroptera</taxon>
        <taxon>Panheteroptera</taxon>
        <taxon>Nepomorpha</taxon>
        <taxon>Nepidae</taxon>
        <taxon>Ranatrinae</taxon>
        <taxon>Ranatra</taxon>
    </lineage>
</organism>
<feature type="coiled-coil region" evidence="5">
    <location>
        <begin position="402"/>
        <end position="436"/>
    </location>
</feature>
<gene>
    <name evidence="7" type="ORF">AAG570_000884</name>
</gene>
<keyword evidence="8" id="KW-1185">Reference proteome</keyword>
<evidence type="ECO:0000256" key="4">
    <source>
        <dbReference type="ARBA" id="ARBA00045182"/>
    </source>
</evidence>
<reference evidence="7 8" key="1">
    <citation type="submission" date="2024-07" db="EMBL/GenBank/DDBJ databases">
        <title>Chromosome-level genome assembly of the water stick insect Ranatra chinensis (Heteroptera: Nepidae).</title>
        <authorList>
            <person name="Liu X."/>
        </authorList>
    </citation>
    <scope>NUCLEOTIDE SEQUENCE [LARGE SCALE GENOMIC DNA]</scope>
    <source>
        <strain evidence="7">Cailab_2021Rc</strain>
        <tissue evidence="7">Muscle</tissue>
    </source>
</reference>
<evidence type="ECO:0000256" key="3">
    <source>
        <dbReference type="ARBA" id="ARBA00023054"/>
    </source>
</evidence>
<feature type="compositionally biased region" description="Basic residues" evidence="6">
    <location>
        <begin position="720"/>
        <end position="731"/>
    </location>
</feature>
<accession>A0ABD0YYD0</accession>
<evidence type="ECO:0000256" key="1">
    <source>
        <dbReference type="ARBA" id="ARBA00005805"/>
    </source>
</evidence>
<evidence type="ECO:0000256" key="5">
    <source>
        <dbReference type="SAM" id="Coils"/>
    </source>
</evidence>
<name>A0ABD0YYD0_9HEMI</name>
<feature type="coiled-coil region" evidence="5">
    <location>
        <begin position="311"/>
        <end position="345"/>
    </location>
</feature>
<dbReference type="Proteomes" id="UP001558652">
    <property type="component" value="Unassembled WGS sequence"/>
</dbReference>
<comment type="function">
    <text evidence="4">Required for assembly of dynein regulatory complex (DRC) and inner dynein arm (IDA) complexes, which are responsible for ciliary beat regulation, thereby playing a central role in motility in cilia and flagella. Probably acts together with CCDC40 to form a molecular ruler that determines the 96 nanometer (nm) repeat length and arrangements of components in cilia and flagella. Not required for outer dynein arm complexes assembly.</text>
</comment>
<comment type="caution">
    <text evidence="7">The sequence shown here is derived from an EMBL/GenBank/DDBJ whole genome shotgun (WGS) entry which is preliminary data.</text>
</comment>
<comment type="similarity">
    <text evidence="1">Belongs to the CCDC39 family.</text>
</comment>
<feature type="coiled-coil region" evidence="5">
    <location>
        <begin position="461"/>
        <end position="498"/>
    </location>
</feature>
<evidence type="ECO:0000313" key="7">
    <source>
        <dbReference type="EMBL" id="KAL1140958.1"/>
    </source>
</evidence>
<dbReference type="PANTHER" id="PTHR18962">
    <property type="entry name" value="COILED-COIL DOMAIN-CONTAINING PROTEIN 39"/>
    <property type="match status" value="1"/>
</dbReference>
<sequence>MVRDMKEVLKELGWTSGFNVPVANDENKRIEQEVEEVIKKKAELIIQLEVINDRDQTMKNHLTNINNEKTNNQVRKLDLGREFATQSEEHDDRTELITTLKKQMESEKTALRLAEFEINKNGQEWRNMKKEMEKTNERDKHIEVEVERLVKKFDKLKEVVEWGEEALFAWEEELARGHRDADILHRFKFQDEDKYNQLQVKREQLMTDLLDIKSVEQNTCNKLDILEVQLEQTCKLFREEKNKIKEKARRKYLELCEKRQFYEEQKNANDRLERGANKAKEKSIKDFNIGKQLEEAANELHFELSVSRNNLAELGVRLGSQRAENKRLTNEILRKESSRESLKAQKIELQSNLDLINVDWMTDEQRLQNAEDIYQMAVKQETRLRRDLDKLQLMVYKMTQEKKDFKAKLLDQTNLIESLKKDEKAIEEEIRRVAESYNEESQRTLSLEMELFKIGIKIMKLSQKENDLDIDAEQNERLERLENEIAETNNKCNIISEQIGVTKVPLRKGGEIETVQDVAAVAASSDAHAVATFVSVKVEISRLVDVKKGIRVFDGRSGSLEEFSFMMMAAHNQLASVSAALGEVRVQNLYHMLTQRFAHRLDAALRTLKEREVEELGATAAAPKIAAYEGVAREALTAETDKTAGTTIDGMTTIDSPGRGRRCTPDRRSGESCAGPAELCPFDVGLLAEETCGSGAYGVWRSRRLNSGLPPQAAGNGAKGTHHSGAKLVKTQRRRSCATVAALPRGTASAKVSSSA</sequence>
<feature type="compositionally biased region" description="Polar residues" evidence="6">
    <location>
        <begin position="646"/>
        <end position="655"/>
    </location>
</feature>
<keyword evidence="3 5" id="KW-0175">Coiled coil</keyword>
<dbReference type="EMBL" id="JBFDAA010000001">
    <property type="protein sequence ID" value="KAL1140958.1"/>
    <property type="molecule type" value="Genomic_DNA"/>
</dbReference>
<dbReference type="InterPro" id="IPR033290">
    <property type="entry name" value="CCDC39"/>
</dbReference>
<proteinExistence type="inferred from homology"/>
<dbReference type="PANTHER" id="PTHR18962:SF0">
    <property type="entry name" value="COILED-COIL DOMAIN-CONTAINING PROTEIN 39"/>
    <property type="match status" value="1"/>
</dbReference>